<organism evidence="1 2">
    <name type="scientific">Populus alba</name>
    <name type="common">White poplar</name>
    <dbReference type="NCBI Taxonomy" id="43335"/>
    <lineage>
        <taxon>Eukaryota</taxon>
        <taxon>Viridiplantae</taxon>
        <taxon>Streptophyta</taxon>
        <taxon>Embryophyta</taxon>
        <taxon>Tracheophyta</taxon>
        <taxon>Spermatophyta</taxon>
        <taxon>Magnoliopsida</taxon>
        <taxon>eudicotyledons</taxon>
        <taxon>Gunneridae</taxon>
        <taxon>Pentapetalae</taxon>
        <taxon>rosids</taxon>
        <taxon>fabids</taxon>
        <taxon>Malpighiales</taxon>
        <taxon>Salicaceae</taxon>
        <taxon>Saliceae</taxon>
        <taxon>Populus</taxon>
    </lineage>
</organism>
<accession>A0ACC4AFJ1</accession>
<dbReference type="EMBL" id="RCHU02000019">
    <property type="protein sequence ID" value="KAL3564940.1"/>
    <property type="molecule type" value="Genomic_DNA"/>
</dbReference>
<gene>
    <name evidence="1" type="ORF">D5086_032986</name>
</gene>
<reference evidence="1 2" key="1">
    <citation type="journal article" date="2024" name="Plant Biotechnol. J.">
        <title>Genome and CRISPR/Cas9 system of a widespread forest tree (Populus alba) in the world.</title>
        <authorList>
            <person name="Liu Y.J."/>
            <person name="Jiang P.F."/>
            <person name="Han X.M."/>
            <person name="Li X.Y."/>
            <person name="Wang H.M."/>
            <person name="Wang Y.J."/>
            <person name="Wang X.X."/>
            <person name="Zeng Q.Y."/>
        </authorList>
    </citation>
    <scope>NUCLEOTIDE SEQUENCE [LARGE SCALE GENOMIC DNA]</scope>
    <source>
        <strain evidence="2">cv. PAL-ZL1</strain>
    </source>
</reference>
<feature type="non-terminal residue" evidence="1">
    <location>
        <position position="1"/>
    </location>
</feature>
<evidence type="ECO:0000313" key="1">
    <source>
        <dbReference type="EMBL" id="KAL3564940.1"/>
    </source>
</evidence>
<comment type="caution">
    <text evidence="1">The sequence shown here is derived from an EMBL/GenBank/DDBJ whole genome shotgun (WGS) entry which is preliminary data.</text>
</comment>
<dbReference type="Proteomes" id="UP000309997">
    <property type="component" value="Unassembled WGS sequence"/>
</dbReference>
<proteinExistence type="predicted"/>
<evidence type="ECO:0000313" key="2">
    <source>
        <dbReference type="Proteomes" id="UP000309997"/>
    </source>
</evidence>
<name>A0ACC4AFJ1_POPAL</name>
<sequence length="173" mass="19522">MSFAYQLLYLLDATGFYSLGLHALGIHVLSSHRARAGRWTLLLEFQKIRSNERAETSWPPMVEDVMLFFVVVVSNASNAQFSSPSQSTLPVILYSCRFLRPPIAEQCFLFKKMMEWWYQSAEEGMSAPTVYPPPPPPPAPKVRKELFSLGFHDGFCTGFVKEESAVHATVGRT</sequence>
<protein>
    <submittedName>
        <fullName evidence="1">Uncharacterized protein</fullName>
    </submittedName>
</protein>
<keyword evidence="2" id="KW-1185">Reference proteome</keyword>